<evidence type="ECO:0000313" key="2">
    <source>
        <dbReference type="EMBL" id="TEB29633.1"/>
    </source>
</evidence>
<evidence type="ECO:0000313" key="3">
    <source>
        <dbReference type="Proteomes" id="UP000298030"/>
    </source>
</evidence>
<protein>
    <recommendedName>
        <fullName evidence="4">F-box domain-containing protein</fullName>
    </recommendedName>
</protein>
<dbReference type="EMBL" id="QPFP01000026">
    <property type="protein sequence ID" value="TEB29633.1"/>
    <property type="molecule type" value="Genomic_DNA"/>
</dbReference>
<feature type="region of interest" description="Disordered" evidence="1">
    <location>
        <begin position="1"/>
        <end position="49"/>
    </location>
</feature>
<dbReference type="AlphaFoldDB" id="A0A4Y7T639"/>
<keyword evidence="3" id="KW-1185">Reference proteome</keyword>
<proteinExistence type="predicted"/>
<dbReference type="Proteomes" id="UP000298030">
    <property type="component" value="Unassembled WGS sequence"/>
</dbReference>
<reference evidence="2 3" key="1">
    <citation type="journal article" date="2019" name="Nat. Ecol. Evol.">
        <title>Megaphylogeny resolves global patterns of mushroom evolution.</title>
        <authorList>
            <person name="Varga T."/>
            <person name="Krizsan K."/>
            <person name="Foldi C."/>
            <person name="Dima B."/>
            <person name="Sanchez-Garcia M."/>
            <person name="Sanchez-Ramirez S."/>
            <person name="Szollosi G.J."/>
            <person name="Szarkandi J.G."/>
            <person name="Papp V."/>
            <person name="Albert L."/>
            <person name="Andreopoulos W."/>
            <person name="Angelini C."/>
            <person name="Antonin V."/>
            <person name="Barry K.W."/>
            <person name="Bougher N.L."/>
            <person name="Buchanan P."/>
            <person name="Buyck B."/>
            <person name="Bense V."/>
            <person name="Catcheside P."/>
            <person name="Chovatia M."/>
            <person name="Cooper J."/>
            <person name="Damon W."/>
            <person name="Desjardin D."/>
            <person name="Finy P."/>
            <person name="Geml J."/>
            <person name="Haridas S."/>
            <person name="Hughes K."/>
            <person name="Justo A."/>
            <person name="Karasinski D."/>
            <person name="Kautmanova I."/>
            <person name="Kiss B."/>
            <person name="Kocsube S."/>
            <person name="Kotiranta H."/>
            <person name="LaButti K.M."/>
            <person name="Lechner B.E."/>
            <person name="Liimatainen K."/>
            <person name="Lipzen A."/>
            <person name="Lukacs Z."/>
            <person name="Mihaltcheva S."/>
            <person name="Morgado L.N."/>
            <person name="Niskanen T."/>
            <person name="Noordeloos M.E."/>
            <person name="Ohm R.A."/>
            <person name="Ortiz-Santana B."/>
            <person name="Ovrebo C."/>
            <person name="Racz N."/>
            <person name="Riley R."/>
            <person name="Savchenko A."/>
            <person name="Shiryaev A."/>
            <person name="Soop K."/>
            <person name="Spirin V."/>
            <person name="Szebenyi C."/>
            <person name="Tomsovsky M."/>
            <person name="Tulloss R.E."/>
            <person name="Uehling J."/>
            <person name="Grigoriev I.V."/>
            <person name="Vagvolgyi C."/>
            <person name="Papp T."/>
            <person name="Martin F.M."/>
            <person name="Miettinen O."/>
            <person name="Hibbett D.S."/>
            <person name="Nagy L.G."/>
        </authorList>
    </citation>
    <scope>NUCLEOTIDE SEQUENCE [LARGE SCALE GENOMIC DNA]</scope>
    <source>
        <strain evidence="2 3">FP101781</strain>
    </source>
</reference>
<accession>A0A4Y7T639</accession>
<evidence type="ECO:0008006" key="4">
    <source>
        <dbReference type="Google" id="ProtNLM"/>
    </source>
</evidence>
<feature type="compositionally biased region" description="Pro residues" evidence="1">
    <location>
        <begin position="1"/>
        <end position="10"/>
    </location>
</feature>
<comment type="caution">
    <text evidence="2">The sequence shown here is derived from an EMBL/GenBank/DDBJ whole genome shotgun (WGS) entry which is preliminary data.</text>
</comment>
<sequence length="320" mass="35268">MALTPPPTPSPLSSRSATPIETPPFVKSESPVADLSAAPAAVDRTHSSEAAAQVPPNLFLEILSNLYSVPFDKPGHQDPSNVSYYLGERALERSNALRAMSQTCRDWRRTLLPVLYQSLEVGAIVRPEAQADDQWFIQCAERLISKCGGLADNPQFAWYTRSIRVVISQHRLTETLPAFARCMRACINLQVVNVHFAQAETATDFKKAFQGLTFPSVEIAILPTQAHQLLRCCPNVKKVVCHQGDGSQIITAMKQACKSVEVIVGIRSNERVVERLVEAGPLLREVRFGLTGDITTIQILELLKPLKHLKIVQVGRSPLS</sequence>
<evidence type="ECO:0000256" key="1">
    <source>
        <dbReference type="SAM" id="MobiDB-lite"/>
    </source>
</evidence>
<name>A0A4Y7T639_COPMI</name>
<organism evidence="2 3">
    <name type="scientific">Coprinellus micaceus</name>
    <name type="common">Glistening ink-cap mushroom</name>
    <name type="synonym">Coprinus micaceus</name>
    <dbReference type="NCBI Taxonomy" id="71717"/>
    <lineage>
        <taxon>Eukaryota</taxon>
        <taxon>Fungi</taxon>
        <taxon>Dikarya</taxon>
        <taxon>Basidiomycota</taxon>
        <taxon>Agaricomycotina</taxon>
        <taxon>Agaricomycetes</taxon>
        <taxon>Agaricomycetidae</taxon>
        <taxon>Agaricales</taxon>
        <taxon>Agaricineae</taxon>
        <taxon>Psathyrellaceae</taxon>
        <taxon>Coprinellus</taxon>
    </lineage>
</organism>
<dbReference type="OrthoDB" id="3251070at2759"/>
<gene>
    <name evidence="2" type="ORF">FA13DRAFT_1631675</name>
</gene>